<dbReference type="InterPro" id="IPR011006">
    <property type="entry name" value="CheY-like_superfamily"/>
</dbReference>
<evidence type="ECO:0000256" key="2">
    <source>
        <dbReference type="PROSITE-ProRule" id="PRU00169"/>
    </source>
</evidence>
<reference evidence="4" key="1">
    <citation type="submission" date="2020-02" db="EMBL/GenBank/DDBJ databases">
        <authorList>
            <person name="Meier V. D."/>
        </authorList>
    </citation>
    <scope>NUCLEOTIDE SEQUENCE</scope>
    <source>
        <strain evidence="4">AVDCRST_MAG19</strain>
    </source>
</reference>
<dbReference type="InterPro" id="IPR050595">
    <property type="entry name" value="Bact_response_regulator"/>
</dbReference>
<dbReference type="Pfam" id="PF00072">
    <property type="entry name" value="Response_reg"/>
    <property type="match status" value="1"/>
</dbReference>
<feature type="modified residue" description="4-aspartylphosphate" evidence="2">
    <location>
        <position position="52"/>
    </location>
</feature>
<protein>
    <recommendedName>
        <fullName evidence="3">Response regulatory domain-containing protein</fullName>
    </recommendedName>
</protein>
<gene>
    <name evidence="4" type="ORF">AVDCRST_MAG19-4107</name>
</gene>
<evidence type="ECO:0000313" key="4">
    <source>
        <dbReference type="EMBL" id="CAA9581878.1"/>
    </source>
</evidence>
<feature type="domain" description="Response regulatory" evidence="3">
    <location>
        <begin position="3"/>
        <end position="112"/>
    </location>
</feature>
<dbReference type="GO" id="GO:0000160">
    <property type="term" value="P:phosphorelay signal transduction system"/>
    <property type="evidence" value="ECO:0007669"/>
    <property type="project" value="InterPro"/>
</dbReference>
<dbReference type="PROSITE" id="PS50110">
    <property type="entry name" value="RESPONSE_REGULATORY"/>
    <property type="match status" value="1"/>
</dbReference>
<dbReference type="CDD" id="cd17574">
    <property type="entry name" value="REC_OmpR"/>
    <property type="match status" value="1"/>
</dbReference>
<dbReference type="PANTHER" id="PTHR44591">
    <property type="entry name" value="STRESS RESPONSE REGULATOR PROTEIN 1"/>
    <property type="match status" value="1"/>
</dbReference>
<name>A0A6J4VMV9_9BACT</name>
<dbReference type="EMBL" id="CADCWL010000230">
    <property type="protein sequence ID" value="CAA9581878.1"/>
    <property type="molecule type" value="Genomic_DNA"/>
</dbReference>
<keyword evidence="1 2" id="KW-0597">Phosphoprotein</keyword>
<organism evidence="4">
    <name type="scientific">uncultured Thermomicrobiales bacterium</name>
    <dbReference type="NCBI Taxonomy" id="1645740"/>
    <lineage>
        <taxon>Bacteria</taxon>
        <taxon>Pseudomonadati</taxon>
        <taxon>Thermomicrobiota</taxon>
        <taxon>Thermomicrobia</taxon>
        <taxon>Thermomicrobiales</taxon>
        <taxon>environmental samples</taxon>
    </lineage>
</organism>
<accession>A0A6J4VMV9</accession>
<dbReference type="AlphaFoldDB" id="A0A6J4VMV9"/>
<proteinExistence type="predicted"/>
<dbReference type="Gene3D" id="3.40.50.2300">
    <property type="match status" value="1"/>
</dbReference>
<evidence type="ECO:0000259" key="3">
    <source>
        <dbReference type="PROSITE" id="PS50110"/>
    </source>
</evidence>
<sequence>MRTILVVDDEPAIRDLIEDVLRDEGHAVRGASDGLAALAEVERDPPDLIVCDLMMPRLDGRSLVARLREAGAGVPVLIVSAAPRAAAGLAVSGVLAKPFDLGDLVTAVERALAGG</sequence>
<dbReference type="SMART" id="SM00448">
    <property type="entry name" value="REC"/>
    <property type="match status" value="1"/>
</dbReference>
<evidence type="ECO:0000256" key="1">
    <source>
        <dbReference type="ARBA" id="ARBA00022553"/>
    </source>
</evidence>
<dbReference type="PANTHER" id="PTHR44591:SF23">
    <property type="entry name" value="CHEY SUBFAMILY"/>
    <property type="match status" value="1"/>
</dbReference>
<dbReference type="SUPFAM" id="SSF52172">
    <property type="entry name" value="CheY-like"/>
    <property type="match status" value="1"/>
</dbReference>
<dbReference type="InterPro" id="IPR001789">
    <property type="entry name" value="Sig_transdc_resp-reg_receiver"/>
</dbReference>